<sequence>MNPDEYESINTDSMAIHLSAGAMAGFMEFLVMFPIDTVKTRMQSISFKGSSNIFKVLMKMVKTEGIFSPIRGMSAVAVAAGPAHALYFSSYEFFKENTRRVVRLHDSFYHGIAGSTATLFHDAVMNPSEVVKQRMQMKNSPCRTALECARNIYRSEGLTAFYRSYGTTLIMNVPFQCVHFMTYELCQQYLNKERTYNPKTHVVSGGVAGGLAAAVTNPLDVCKTLLNTQEGQRTVGLFKAASTIYKSKGLLGFSSGMSARVAYTVPSTAICWSTYEFFKFILKEQDAKKGANYVPIANTK</sequence>
<organism evidence="15 16">
    <name type="scientific">Phyllotreta striolata</name>
    <name type="common">Striped flea beetle</name>
    <name type="synonym">Crioceris striolata</name>
    <dbReference type="NCBI Taxonomy" id="444603"/>
    <lineage>
        <taxon>Eukaryota</taxon>
        <taxon>Metazoa</taxon>
        <taxon>Ecdysozoa</taxon>
        <taxon>Arthropoda</taxon>
        <taxon>Hexapoda</taxon>
        <taxon>Insecta</taxon>
        <taxon>Pterygota</taxon>
        <taxon>Neoptera</taxon>
        <taxon>Endopterygota</taxon>
        <taxon>Coleoptera</taxon>
        <taxon>Polyphaga</taxon>
        <taxon>Cucujiformia</taxon>
        <taxon>Chrysomeloidea</taxon>
        <taxon>Chrysomelidae</taxon>
        <taxon>Galerucinae</taxon>
        <taxon>Alticini</taxon>
        <taxon>Phyllotreta</taxon>
    </lineage>
</organism>
<evidence type="ECO:0000256" key="7">
    <source>
        <dbReference type="ARBA" id="ARBA00022989"/>
    </source>
</evidence>
<keyword evidence="4" id="KW-0410">Iron transport</keyword>
<dbReference type="Pfam" id="PF00153">
    <property type="entry name" value="Mito_carr"/>
    <property type="match status" value="3"/>
</dbReference>
<dbReference type="AlphaFoldDB" id="A0A9P0GUX2"/>
<dbReference type="GO" id="GO:0015093">
    <property type="term" value="F:ferrous iron transmembrane transporter activity"/>
    <property type="evidence" value="ECO:0007669"/>
    <property type="project" value="TreeGrafter"/>
</dbReference>
<evidence type="ECO:0000256" key="9">
    <source>
        <dbReference type="ARBA" id="ARBA00023065"/>
    </source>
</evidence>
<gene>
    <name evidence="15" type="ORF">PHYEVI_LOCUS2397</name>
</gene>
<protein>
    <recommendedName>
        <fullName evidence="17">Mitochondrial carrier protein</fullName>
    </recommendedName>
</protein>
<reference evidence="15" key="1">
    <citation type="submission" date="2022-01" db="EMBL/GenBank/DDBJ databases">
        <authorList>
            <person name="King R."/>
        </authorList>
    </citation>
    <scope>NUCLEOTIDE SEQUENCE</scope>
</reference>
<evidence type="ECO:0000256" key="4">
    <source>
        <dbReference type="ARBA" id="ARBA00022496"/>
    </source>
</evidence>
<feature type="repeat" description="Solcar" evidence="12">
    <location>
        <begin position="12"/>
        <end position="97"/>
    </location>
</feature>
<comment type="subcellular location">
    <subcellularLocation>
        <location evidence="1">Mitochondrion inner membrane</location>
        <topology evidence="1">Multi-pass membrane protein</topology>
    </subcellularLocation>
</comment>
<dbReference type="GO" id="GO:0048250">
    <property type="term" value="P:iron import into the mitochondrion"/>
    <property type="evidence" value="ECO:0007669"/>
    <property type="project" value="TreeGrafter"/>
</dbReference>
<evidence type="ECO:0000313" key="15">
    <source>
        <dbReference type="EMBL" id="CAH1159218.1"/>
    </source>
</evidence>
<evidence type="ECO:0000256" key="5">
    <source>
        <dbReference type="ARBA" id="ARBA00022692"/>
    </source>
</evidence>
<evidence type="ECO:0000256" key="12">
    <source>
        <dbReference type="PROSITE-ProRule" id="PRU00282"/>
    </source>
</evidence>
<dbReference type="PROSITE" id="PS50920">
    <property type="entry name" value="SOLCAR"/>
    <property type="match status" value="3"/>
</dbReference>
<keyword evidence="10" id="KW-0496">Mitochondrion</keyword>
<keyword evidence="3 13" id="KW-0813">Transport</keyword>
<keyword evidence="5 12" id="KW-0812">Transmembrane</keyword>
<dbReference type="InterPro" id="IPR023395">
    <property type="entry name" value="MCP_dom_sf"/>
</dbReference>
<dbReference type="Proteomes" id="UP001153712">
    <property type="component" value="Chromosome 11"/>
</dbReference>
<keyword evidence="11 12" id="KW-0472">Membrane</keyword>
<evidence type="ECO:0000313" key="16">
    <source>
        <dbReference type="Proteomes" id="UP001153712"/>
    </source>
</evidence>
<feature type="repeat" description="Solcar" evidence="12">
    <location>
        <begin position="196"/>
        <end position="281"/>
    </location>
</feature>
<evidence type="ECO:0000256" key="13">
    <source>
        <dbReference type="RuleBase" id="RU000488"/>
    </source>
</evidence>
<dbReference type="FunFam" id="1.50.40.10:FF:000029">
    <property type="entry name" value="Solute carrier family 25 member 28"/>
    <property type="match status" value="1"/>
</dbReference>
<dbReference type="InterPro" id="IPR018108">
    <property type="entry name" value="MCP_transmembrane"/>
</dbReference>
<name>A0A9P0GUX2_PHYSR</name>
<evidence type="ECO:0000256" key="8">
    <source>
        <dbReference type="ARBA" id="ARBA00023004"/>
    </source>
</evidence>
<keyword evidence="6" id="KW-0999">Mitochondrion inner membrane</keyword>
<evidence type="ECO:0000256" key="10">
    <source>
        <dbReference type="ARBA" id="ARBA00023128"/>
    </source>
</evidence>
<keyword evidence="9" id="KW-0406">Ion transport</keyword>
<dbReference type="Gene3D" id="1.50.40.10">
    <property type="entry name" value="Mitochondrial carrier domain"/>
    <property type="match status" value="2"/>
</dbReference>
<dbReference type="PANTHER" id="PTHR45758:SF20">
    <property type="entry name" value="MITOFERRIN-2"/>
    <property type="match status" value="1"/>
</dbReference>
<dbReference type="EMBL" id="OU900104">
    <property type="protein sequence ID" value="CAH1159218.1"/>
    <property type="molecule type" value="Genomic_DNA"/>
</dbReference>
<keyword evidence="16" id="KW-1185">Reference proteome</keyword>
<evidence type="ECO:0000256" key="14">
    <source>
        <dbReference type="SAM" id="Phobius"/>
    </source>
</evidence>
<keyword evidence="7 14" id="KW-1133">Transmembrane helix</keyword>
<comment type="similarity">
    <text evidence="2 13">Belongs to the mitochondrial carrier (TC 2.A.29) family.</text>
</comment>
<evidence type="ECO:0000256" key="11">
    <source>
        <dbReference type="ARBA" id="ARBA00023136"/>
    </source>
</evidence>
<feature type="repeat" description="Solcar" evidence="12">
    <location>
        <begin position="105"/>
        <end position="189"/>
    </location>
</feature>
<evidence type="ECO:0000256" key="6">
    <source>
        <dbReference type="ARBA" id="ARBA00022792"/>
    </source>
</evidence>
<keyword evidence="8" id="KW-0408">Iron</keyword>
<accession>A0A9P0GUX2</accession>
<feature type="transmembrane region" description="Helical" evidence="14">
    <location>
        <begin position="15"/>
        <end position="35"/>
    </location>
</feature>
<evidence type="ECO:0000256" key="1">
    <source>
        <dbReference type="ARBA" id="ARBA00004448"/>
    </source>
</evidence>
<dbReference type="SUPFAM" id="SSF103506">
    <property type="entry name" value="Mitochondrial carrier"/>
    <property type="match status" value="1"/>
</dbReference>
<evidence type="ECO:0008006" key="17">
    <source>
        <dbReference type="Google" id="ProtNLM"/>
    </source>
</evidence>
<proteinExistence type="inferred from homology"/>
<dbReference type="OrthoDB" id="43906at2759"/>
<dbReference type="GO" id="GO:0005743">
    <property type="term" value="C:mitochondrial inner membrane"/>
    <property type="evidence" value="ECO:0007669"/>
    <property type="project" value="UniProtKB-SubCell"/>
</dbReference>
<dbReference type="PANTHER" id="PTHR45758">
    <property type="entry name" value="MITOFERRIN-1-RELATED"/>
    <property type="match status" value="1"/>
</dbReference>
<evidence type="ECO:0000256" key="3">
    <source>
        <dbReference type="ARBA" id="ARBA00022448"/>
    </source>
</evidence>
<evidence type="ECO:0000256" key="2">
    <source>
        <dbReference type="ARBA" id="ARBA00006375"/>
    </source>
</evidence>